<sequence>MANKNKNNQPQTGANSMDTEFGAEQGMSKKARKKRLAKNAKTNNSEVTNFRTGTYLTCS</sequence>
<gene>
    <name evidence="2" type="ORF">E1I69_19560</name>
</gene>
<dbReference type="RefSeq" id="WP_136381253.1">
    <property type="nucleotide sequence ID" value="NZ_SLUB01000051.1"/>
</dbReference>
<evidence type="ECO:0000313" key="3">
    <source>
        <dbReference type="Proteomes" id="UP000306477"/>
    </source>
</evidence>
<feature type="compositionally biased region" description="Polar residues" evidence="1">
    <location>
        <begin position="1"/>
        <end position="18"/>
    </location>
</feature>
<dbReference type="EMBL" id="SLUB01000051">
    <property type="protein sequence ID" value="THE10263.1"/>
    <property type="molecule type" value="Genomic_DNA"/>
</dbReference>
<reference evidence="2 3" key="1">
    <citation type="journal article" date="2019" name="Indoor Air">
        <title>Impacts of indoor surface finishes on bacterial viability.</title>
        <authorList>
            <person name="Hu J."/>
            <person name="Maamar S.B."/>
            <person name="Glawe A.J."/>
            <person name="Gottel N."/>
            <person name="Gilbert J.A."/>
            <person name="Hartmann E.M."/>
        </authorList>
    </citation>
    <scope>NUCLEOTIDE SEQUENCE [LARGE SCALE GENOMIC DNA]</scope>
    <source>
        <strain evidence="2 3">AF060A6</strain>
    </source>
</reference>
<proteinExistence type="predicted"/>
<comment type="caution">
    <text evidence="2">The sequence shown here is derived from an EMBL/GenBank/DDBJ whole genome shotgun (WGS) entry which is preliminary data.</text>
</comment>
<organism evidence="2 3">
    <name type="scientific">Bacillus timonensis</name>
    <dbReference type="NCBI Taxonomy" id="1033734"/>
    <lineage>
        <taxon>Bacteria</taxon>
        <taxon>Bacillati</taxon>
        <taxon>Bacillota</taxon>
        <taxon>Bacilli</taxon>
        <taxon>Bacillales</taxon>
        <taxon>Bacillaceae</taxon>
        <taxon>Bacillus</taxon>
    </lineage>
</organism>
<accession>A0A4V3V7A6</accession>
<feature type="region of interest" description="Disordered" evidence="1">
    <location>
        <begin position="1"/>
        <end position="46"/>
    </location>
</feature>
<dbReference type="STRING" id="1033734.GCA_000285535_00422"/>
<evidence type="ECO:0000313" key="2">
    <source>
        <dbReference type="EMBL" id="THE10263.1"/>
    </source>
</evidence>
<keyword evidence="3" id="KW-1185">Reference proteome</keyword>
<protein>
    <submittedName>
        <fullName evidence="2">Uncharacterized protein</fullName>
    </submittedName>
</protein>
<name>A0A4V3V7A6_9BACI</name>
<dbReference type="Proteomes" id="UP000306477">
    <property type="component" value="Unassembled WGS sequence"/>
</dbReference>
<feature type="compositionally biased region" description="Basic residues" evidence="1">
    <location>
        <begin position="29"/>
        <end position="38"/>
    </location>
</feature>
<evidence type="ECO:0000256" key="1">
    <source>
        <dbReference type="SAM" id="MobiDB-lite"/>
    </source>
</evidence>
<dbReference type="AlphaFoldDB" id="A0A4V3V7A6"/>